<name>A0A392RLP8_9FABA</name>
<reference evidence="2 3" key="1">
    <citation type="journal article" date="2018" name="Front. Plant Sci.">
        <title>Red Clover (Trifolium pratense) and Zigzag Clover (T. medium) - A Picture of Genomic Similarities and Differences.</title>
        <authorList>
            <person name="Dluhosova J."/>
            <person name="Istvanek J."/>
            <person name="Nedelnik J."/>
            <person name="Repkova J."/>
        </authorList>
    </citation>
    <scope>NUCLEOTIDE SEQUENCE [LARGE SCALE GENOMIC DNA]</scope>
    <source>
        <strain evidence="3">cv. 10/8</strain>
        <tissue evidence="2">Leaf</tissue>
    </source>
</reference>
<feature type="compositionally biased region" description="Basic and acidic residues" evidence="1">
    <location>
        <begin position="52"/>
        <end position="62"/>
    </location>
</feature>
<accession>A0A392RLP8</accession>
<feature type="non-terminal residue" evidence="2">
    <location>
        <position position="1"/>
    </location>
</feature>
<dbReference type="AlphaFoldDB" id="A0A392RLP8"/>
<dbReference type="Proteomes" id="UP000265520">
    <property type="component" value="Unassembled WGS sequence"/>
</dbReference>
<protein>
    <submittedName>
        <fullName evidence="2">Uncharacterized protein</fullName>
    </submittedName>
</protein>
<sequence length="62" mass="7151">RGHVNFIPGYDVPVGQRQNRNSKRRPSAGEKVLRIKPEDKMQSHKAQIASVMRDKSRWSQHG</sequence>
<organism evidence="2 3">
    <name type="scientific">Trifolium medium</name>
    <dbReference type="NCBI Taxonomy" id="97028"/>
    <lineage>
        <taxon>Eukaryota</taxon>
        <taxon>Viridiplantae</taxon>
        <taxon>Streptophyta</taxon>
        <taxon>Embryophyta</taxon>
        <taxon>Tracheophyta</taxon>
        <taxon>Spermatophyta</taxon>
        <taxon>Magnoliopsida</taxon>
        <taxon>eudicotyledons</taxon>
        <taxon>Gunneridae</taxon>
        <taxon>Pentapetalae</taxon>
        <taxon>rosids</taxon>
        <taxon>fabids</taxon>
        <taxon>Fabales</taxon>
        <taxon>Fabaceae</taxon>
        <taxon>Papilionoideae</taxon>
        <taxon>50 kb inversion clade</taxon>
        <taxon>NPAAA clade</taxon>
        <taxon>Hologalegina</taxon>
        <taxon>IRL clade</taxon>
        <taxon>Trifolieae</taxon>
        <taxon>Trifolium</taxon>
    </lineage>
</organism>
<feature type="region of interest" description="Disordered" evidence="1">
    <location>
        <begin position="1"/>
        <end position="62"/>
    </location>
</feature>
<evidence type="ECO:0000313" key="2">
    <source>
        <dbReference type="EMBL" id="MCI36465.1"/>
    </source>
</evidence>
<feature type="compositionally biased region" description="Basic and acidic residues" evidence="1">
    <location>
        <begin position="27"/>
        <end position="42"/>
    </location>
</feature>
<dbReference type="EMBL" id="LXQA010234087">
    <property type="protein sequence ID" value="MCI36465.1"/>
    <property type="molecule type" value="Genomic_DNA"/>
</dbReference>
<evidence type="ECO:0000256" key="1">
    <source>
        <dbReference type="SAM" id="MobiDB-lite"/>
    </source>
</evidence>
<proteinExistence type="predicted"/>
<comment type="caution">
    <text evidence="2">The sequence shown here is derived from an EMBL/GenBank/DDBJ whole genome shotgun (WGS) entry which is preliminary data.</text>
</comment>
<evidence type="ECO:0000313" key="3">
    <source>
        <dbReference type="Proteomes" id="UP000265520"/>
    </source>
</evidence>
<keyword evidence="3" id="KW-1185">Reference proteome</keyword>